<evidence type="ECO:0000256" key="1">
    <source>
        <dbReference type="HAMAP-Rule" id="MF_03046"/>
    </source>
</evidence>
<comment type="similarity">
    <text evidence="1">Belongs to the ENY2 family.</text>
</comment>
<evidence type="ECO:0000313" key="3">
    <source>
        <dbReference type="Proteomes" id="UP001527925"/>
    </source>
</evidence>
<protein>
    <recommendedName>
        <fullName evidence="1">Transcription and mRNA export factor SUS1</fullName>
    </recommendedName>
</protein>
<dbReference type="InterPro" id="IPR038212">
    <property type="entry name" value="TF_EnY2_sf"/>
</dbReference>
<proteinExistence type="inferred from homology"/>
<dbReference type="Proteomes" id="UP001527925">
    <property type="component" value="Unassembled WGS sequence"/>
</dbReference>
<keyword evidence="1" id="KW-0010">Activator</keyword>
<dbReference type="Gene3D" id="1.10.246.140">
    <property type="match status" value="1"/>
</dbReference>
<name>A0ABR4MXI3_9FUNG</name>
<dbReference type="PANTHER" id="PTHR12514">
    <property type="entry name" value="ENHANCER OF YELLOW 2 TRANSCRIPTION FACTOR"/>
    <property type="match status" value="1"/>
</dbReference>
<keyword evidence="3" id="KW-1185">Reference proteome</keyword>
<keyword evidence="1" id="KW-0539">Nucleus</keyword>
<comment type="caution">
    <text evidence="2">The sequence shown here is derived from an EMBL/GenBank/DDBJ whole genome shotgun (WGS) entry which is preliminary data.</text>
</comment>
<keyword evidence="1" id="KW-0804">Transcription</keyword>
<accession>A0ABR4MXI3</accession>
<reference evidence="2 3" key="1">
    <citation type="submission" date="2023-09" db="EMBL/GenBank/DDBJ databases">
        <title>Pangenome analysis of Batrachochytrium dendrobatidis and related Chytrids.</title>
        <authorList>
            <person name="Yacoub M.N."/>
            <person name="Stajich J.E."/>
            <person name="James T.Y."/>
        </authorList>
    </citation>
    <scope>NUCLEOTIDE SEQUENCE [LARGE SCALE GENOMIC DNA]</scope>
    <source>
        <strain evidence="2 3">JEL0888</strain>
    </source>
</reference>
<keyword evidence="1" id="KW-0963">Cytoplasm</keyword>
<dbReference type="HAMAP" id="MF_03046">
    <property type="entry name" value="ENY2_Sus1"/>
    <property type="match status" value="1"/>
</dbReference>
<dbReference type="Pfam" id="PF10163">
    <property type="entry name" value="EnY2"/>
    <property type="match status" value="1"/>
</dbReference>
<keyword evidence="1" id="KW-0156">Chromatin regulator</keyword>
<comment type="subcellular location">
    <subcellularLocation>
        <location evidence="1">Nucleus</location>
        <location evidence="1">Nucleoplasm</location>
    </subcellularLocation>
    <subcellularLocation>
        <location evidence="1">Cytoplasm</location>
        <location evidence="1">P-body</location>
    </subcellularLocation>
</comment>
<dbReference type="EMBL" id="JADGIZ020000082">
    <property type="protein sequence ID" value="KAL2911943.1"/>
    <property type="molecule type" value="Genomic_DNA"/>
</dbReference>
<keyword evidence="1" id="KW-0509">mRNA transport</keyword>
<comment type="function">
    <text evidence="1">Involved in mRNA export coupled transcription activation by association with both the TREX-2 and the SAGA complexes. At the promoters, SAGA is required for recruitment of the basal transcription machinery. It influences RNA polymerase II transcriptional activity through different activities such as TBP interaction and promoter selectivity, interaction with transcription activators, and chromatin modification through histone acetylation and deubiquitination. Within the SAGA complex, participates to a subcomplex required for deubiquitination of H2B and for the maintenance of steady-state H3 methylation levels. The TREX-2 complex functions in docking export-competent ribonucleoprotein particles (mRNPs) to the nuclear entrance of the nuclear pore complex (nuclear basket). TREX-2 participates in mRNA export and accurate chromatin positioning in the nucleus by tethering genes to the nuclear periphery. May also be involved in cytoplasmic mRNA decay by interaction with components of P-bodies.</text>
</comment>
<keyword evidence="1" id="KW-0813">Transport</keyword>
<keyword evidence="1" id="KW-0811">Translocation</keyword>
<keyword evidence="1" id="KW-0653">Protein transport</keyword>
<dbReference type="InterPro" id="IPR018783">
    <property type="entry name" value="TF_ENY2"/>
</dbReference>
<keyword evidence="1" id="KW-0805">Transcription regulation</keyword>
<gene>
    <name evidence="1" type="primary">SUS1</name>
    <name evidence="2" type="ORF">HK105_208553</name>
</gene>
<comment type="subunit">
    <text evidence="1">Component of the nuclear pore complex (NPC)-associated TREX-2 complex (transcription and export complex 2), composed of at least SUS1, SAC3, THP1, SEM1, and CDC31. TREX-2 contains 2 SUS1 chains. The TREX-2 complex interacts with the nucleoporin NUP1. Component of the 1.8 MDa SAGA transcription coactivator-HAT complex. SAGA is built of 5 distinct domains with specialized functions. Within the SAGA complex, SUS1, SGF11, SGF73 and UBP8 form an additional subcomplex of SAGA called the DUB module (deubiquitination module). Interacts directly with THP1, SAC3, SGF11, and with the RNA polymerase II.</text>
</comment>
<evidence type="ECO:0000313" key="2">
    <source>
        <dbReference type="EMBL" id="KAL2911943.1"/>
    </source>
</evidence>
<organism evidence="2 3">
    <name type="scientific">Polyrhizophydium stewartii</name>
    <dbReference type="NCBI Taxonomy" id="2732419"/>
    <lineage>
        <taxon>Eukaryota</taxon>
        <taxon>Fungi</taxon>
        <taxon>Fungi incertae sedis</taxon>
        <taxon>Chytridiomycota</taxon>
        <taxon>Chytridiomycota incertae sedis</taxon>
        <taxon>Chytridiomycetes</taxon>
        <taxon>Rhizophydiales</taxon>
        <taxon>Rhizophydiales incertae sedis</taxon>
        <taxon>Polyrhizophydium</taxon>
    </lineage>
</organism>
<sequence length="96" mass="11313">MDSEKRLLRSVIDERLVKSGEKDKLKEYLRLRLIESGWRDNLKMQCKEIIRSKDPSSITIDELISEMLPKARASVPDNIRVEMFTRIRKHLQESDG</sequence>